<evidence type="ECO:0000256" key="11">
    <source>
        <dbReference type="SAM" id="SignalP"/>
    </source>
</evidence>
<keyword evidence="7 8" id="KW-0998">Cell outer membrane</keyword>
<accession>A0A2S2E268</accession>
<sequence length="898" mass="97544">MYTNSKLAKSVRLALAFGVASTATVAGNAIAQEEGADDVEKISVTGSRIKRTDMESASPISVFSAEDIEASGFTTLENFVQAVPAMNGGAEGSNVNNGSRGFATASLRGLGSGRTLVLINGRRYASGDLNSIPVSFVERVEVLRDGASTIYGSDAIAGVINFITKRDFEGVEITAQHDVTTENDGEITKFAVTTGTSSDKGNVVLALEYSDRNAIFQGDREFAECPIFERNGEKVCGGSGTIPYGQFFNANYSGHVVDPMTGEVRPFDQAVDGFNYATTSKMQTPQQVFSINGSATYEITNDTMVFAEGGFTNRKSDQLMAPEGTFWAPLMPATNPYNPVGEDIFVARRLRETAGREFTQDFSDYRMVFGFEGYFDNGVSWDLAYNYARYVDARLDNGRVNPTRIETLLDPAKCDDDAACPEVWNILEAGTLTDEMINYAFVPNSPIVRSTVKQLMGNLSGDFGTFELPGGAPMWAAGFEQRWEDYSNTPDGAASIGQIYSVAGDPTQGQFEVTEFYGEVSLPVLETVSISAAVRSTDYSFLDDRATNSKIGVEWEPLDGLLLRTTVADGFRAPSITELFAPQAETNLAYNDPCENYGSSNVSQTVKDNCAADGLPGNFELSSNQSSTVEGGNTELEPEESESLTAGVVYTHDSGFTAALDYFDIEITNGIGTVGTDNVVNGCYSSPDFSSPLCDFIEGPSLTGDAPHPTSPYRSALGTVAGVLLVNENLSTFQTSGVDFDFSYSMPMGAGDLSMRVDGTWLNEYTYLPYEGADVVEAAGKVAADQWETTLAVFPEWRTNIGLMYTAGDFSLNWTSRYQSEGEDIFASEDNLDNIADSIWYHDVQGTYYMKNYSFTLGVRNLLDEEPPYITNNQDMNTINQSYDVAGRYMYARVTAKF</sequence>
<evidence type="ECO:0000256" key="4">
    <source>
        <dbReference type="ARBA" id="ARBA00022692"/>
    </source>
</evidence>
<feature type="compositionally biased region" description="Polar residues" evidence="10">
    <location>
        <begin position="620"/>
        <end position="629"/>
    </location>
</feature>
<dbReference type="InterPro" id="IPR000531">
    <property type="entry name" value="Beta-barrel_TonB"/>
</dbReference>
<dbReference type="Gene3D" id="2.40.170.20">
    <property type="entry name" value="TonB-dependent receptor, beta-barrel domain"/>
    <property type="match status" value="1"/>
</dbReference>
<comment type="similarity">
    <text evidence="8 9">Belongs to the TonB-dependent receptor family.</text>
</comment>
<dbReference type="InterPro" id="IPR012910">
    <property type="entry name" value="Plug_dom"/>
</dbReference>
<keyword evidence="2 8" id="KW-0813">Transport</keyword>
<keyword evidence="3 8" id="KW-1134">Transmembrane beta strand</keyword>
<evidence type="ECO:0000259" key="13">
    <source>
        <dbReference type="Pfam" id="PF07715"/>
    </source>
</evidence>
<feature type="domain" description="TonB-dependent receptor-like beta-barrel" evidence="12">
    <location>
        <begin position="356"/>
        <end position="862"/>
    </location>
</feature>
<keyword evidence="11" id="KW-0732">Signal</keyword>
<keyword evidence="4 8" id="KW-0812">Transmembrane</keyword>
<comment type="subcellular location">
    <subcellularLocation>
        <location evidence="1 8">Cell outer membrane</location>
        <topology evidence="1 8">Multi-pass membrane protein</topology>
    </subcellularLocation>
</comment>
<dbReference type="InterPro" id="IPR036942">
    <property type="entry name" value="Beta-barrel_TonB_sf"/>
</dbReference>
<feature type="chain" id="PRO_5015715014" evidence="11">
    <location>
        <begin position="32"/>
        <end position="898"/>
    </location>
</feature>
<dbReference type="EMBL" id="CP029347">
    <property type="protein sequence ID" value="AWL11350.1"/>
    <property type="molecule type" value="Genomic_DNA"/>
</dbReference>
<evidence type="ECO:0000256" key="7">
    <source>
        <dbReference type="ARBA" id="ARBA00023237"/>
    </source>
</evidence>
<keyword evidence="15" id="KW-1185">Reference proteome</keyword>
<dbReference type="GO" id="GO:0009279">
    <property type="term" value="C:cell outer membrane"/>
    <property type="evidence" value="ECO:0007669"/>
    <property type="project" value="UniProtKB-SubCell"/>
</dbReference>
<organism evidence="14 15">
    <name type="scientific">Saliniradius amylolyticus</name>
    <dbReference type="NCBI Taxonomy" id="2183582"/>
    <lineage>
        <taxon>Bacteria</taxon>
        <taxon>Pseudomonadati</taxon>
        <taxon>Pseudomonadota</taxon>
        <taxon>Gammaproteobacteria</taxon>
        <taxon>Alteromonadales</taxon>
        <taxon>Alteromonadaceae</taxon>
        <taxon>Saliniradius</taxon>
    </lineage>
</organism>
<keyword evidence="6 8" id="KW-0472">Membrane</keyword>
<name>A0A2S2E268_9ALTE</name>
<dbReference type="PANTHER" id="PTHR47234">
    <property type="match status" value="1"/>
</dbReference>
<evidence type="ECO:0000256" key="6">
    <source>
        <dbReference type="ARBA" id="ARBA00023136"/>
    </source>
</evidence>
<dbReference type="Proteomes" id="UP000245728">
    <property type="component" value="Chromosome"/>
</dbReference>
<dbReference type="PANTHER" id="PTHR47234:SF2">
    <property type="entry name" value="TONB-DEPENDENT RECEPTOR"/>
    <property type="match status" value="1"/>
</dbReference>
<protein>
    <submittedName>
        <fullName evidence="14">Vitamin B12 transporter BtuB</fullName>
    </submittedName>
</protein>
<evidence type="ECO:0000256" key="1">
    <source>
        <dbReference type="ARBA" id="ARBA00004571"/>
    </source>
</evidence>
<evidence type="ECO:0000256" key="10">
    <source>
        <dbReference type="SAM" id="MobiDB-lite"/>
    </source>
</evidence>
<dbReference type="PROSITE" id="PS52016">
    <property type="entry name" value="TONB_DEPENDENT_REC_3"/>
    <property type="match status" value="1"/>
</dbReference>
<keyword evidence="5 9" id="KW-0798">TonB box</keyword>
<evidence type="ECO:0000313" key="14">
    <source>
        <dbReference type="EMBL" id="AWL11350.1"/>
    </source>
</evidence>
<dbReference type="Pfam" id="PF00593">
    <property type="entry name" value="TonB_dep_Rec_b-barrel"/>
    <property type="match status" value="1"/>
</dbReference>
<dbReference type="Pfam" id="PF07715">
    <property type="entry name" value="Plug"/>
    <property type="match status" value="1"/>
</dbReference>
<dbReference type="KEGG" id="salh:HMF8227_00855"/>
<feature type="signal peptide" evidence="11">
    <location>
        <begin position="1"/>
        <end position="31"/>
    </location>
</feature>
<dbReference type="RefSeq" id="WP_109339007.1">
    <property type="nucleotide sequence ID" value="NZ_CP029347.1"/>
</dbReference>
<evidence type="ECO:0000259" key="12">
    <source>
        <dbReference type="Pfam" id="PF00593"/>
    </source>
</evidence>
<dbReference type="InterPro" id="IPR039426">
    <property type="entry name" value="TonB-dep_rcpt-like"/>
</dbReference>
<proteinExistence type="inferred from homology"/>
<evidence type="ECO:0000256" key="9">
    <source>
        <dbReference type="RuleBase" id="RU003357"/>
    </source>
</evidence>
<dbReference type="Gene3D" id="2.170.130.10">
    <property type="entry name" value="TonB-dependent receptor, plug domain"/>
    <property type="match status" value="1"/>
</dbReference>
<feature type="region of interest" description="Disordered" evidence="10">
    <location>
        <begin position="617"/>
        <end position="641"/>
    </location>
</feature>
<dbReference type="AlphaFoldDB" id="A0A2S2E268"/>
<dbReference type="OrthoDB" id="176248at2"/>
<gene>
    <name evidence="14" type="ORF">HMF8227_00855</name>
</gene>
<evidence type="ECO:0000256" key="8">
    <source>
        <dbReference type="PROSITE-ProRule" id="PRU01360"/>
    </source>
</evidence>
<dbReference type="InterPro" id="IPR037066">
    <property type="entry name" value="Plug_dom_sf"/>
</dbReference>
<feature type="domain" description="TonB-dependent receptor plug" evidence="13">
    <location>
        <begin position="54"/>
        <end position="159"/>
    </location>
</feature>
<dbReference type="SUPFAM" id="SSF56935">
    <property type="entry name" value="Porins"/>
    <property type="match status" value="1"/>
</dbReference>
<reference evidence="14 15" key="1">
    <citation type="submission" date="2018-05" db="EMBL/GenBank/DDBJ databases">
        <title>Salinimonas sp. HMF8227 Genome sequencing and assembly.</title>
        <authorList>
            <person name="Kang H."/>
            <person name="Kang J."/>
            <person name="Cha I."/>
            <person name="Kim H."/>
            <person name="Joh K."/>
        </authorList>
    </citation>
    <scope>NUCLEOTIDE SEQUENCE [LARGE SCALE GENOMIC DNA]</scope>
    <source>
        <strain evidence="14 15">HMF8227</strain>
    </source>
</reference>
<evidence type="ECO:0000256" key="5">
    <source>
        <dbReference type="ARBA" id="ARBA00023077"/>
    </source>
</evidence>
<evidence type="ECO:0000313" key="15">
    <source>
        <dbReference type="Proteomes" id="UP000245728"/>
    </source>
</evidence>
<evidence type="ECO:0000256" key="2">
    <source>
        <dbReference type="ARBA" id="ARBA00022448"/>
    </source>
</evidence>
<evidence type="ECO:0000256" key="3">
    <source>
        <dbReference type="ARBA" id="ARBA00022452"/>
    </source>
</evidence>